<dbReference type="AlphaFoldDB" id="A0A0V0Q9N4"/>
<proteinExistence type="predicted"/>
<accession>A0A0V0Q9N4</accession>
<gene>
    <name evidence="1" type="ORF">PPERSA_00767</name>
</gene>
<comment type="caution">
    <text evidence="1">The sequence shown here is derived from an EMBL/GenBank/DDBJ whole genome shotgun (WGS) entry which is preliminary data.</text>
</comment>
<dbReference type="InParanoid" id="A0A0V0Q9N4"/>
<reference evidence="1 2" key="1">
    <citation type="journal article" date="2015" name="Sci. Rep.">
        <title>Genome of the facultative scuticociliatosis pathogen Pseudocohnilembus persalinus provides insight into its virulence through horizontal gene transfer.</title>
        <authorList>
            <person name="Xiong J."/>
            <person name="Wang G."/>
            <person name="Cheng J."/>
            <person name="Tian M."/>
            <person name="Pan X."/>
            <person name="Warren A."/>
            <person name="Jiang C."/>
            <person name="Yuan D."/>
            <person name="Miao W."/>
        </authorList>
    </citation>
    <scope>NUCLEOTIDE SEQUENCE [LARGE SCALE GENOMIC DNA]</scope>
    <source>
        <strain evidence="1">36N120E</strain>
    </source>
</reference>
<dbReference type="EMBL" id="LDAU01000224">
    <property type="protein sequence ID" value="KRW98940.1"/>
    <property type="molecule type" value="Genomic_DNA"/>
</dbReference>
<dbReference type="OrthoDB" id="305510at2759"/>
<keyword evidence="2" id="KW-1185">Reference proteome</keyword>
<organism evidence="1 2">
    <name type="scientific">Pseudocohnilembus persalinus</name>
    <name type="common">Ciliate</name>
    <dbReference type="NCBI Taxonomy" id="266149"/>
    <lineage>
        <taxon>Eukaryota</taxon>
        <taxon>Sar</taxon>
        <taxon>Alveolata</taxon>
        <taxon>Ciliophora</taxon>
        <taxon>Intramacronucleata</taxon>
        <taxon>Oligohymenophorea</taxon>
        <taxon>Scuticociliatia</taxon>
        <taxon>Philasterida</taxon>
        <taxon>Pseudocohnilembidae</taxon>
        <taxon>Pseudocohnilembus</taxon>
    </lineage>
</organism>
<dbReference type="OMA" id="AECMEER"/>
<evidence type="ECO:0000313" key="1">
    <source>
        <dbReference type="EMBL" id="KRW98940.1"/>
    </source>
</evidence>
<name>A0A0V0Q9N4_PSEPJ</name>
<dbReference type="Proteomes" id="UP000054937">
    <property type="component" value="Unassembled WGS sequence"/>
</dbReference>
<evidence type="ECO:0000313" key="2">
    <source>
        <dbReference type="Proteomes" id="UP000054937"/>
    </source>
</evidence>
<protein>
    <submittedName>
        <fullName evidence="1">Uncharacterized protein</fullName>
    </submittedName>
</protein>
<sequence>MKTTQLVPNYQEVKQGQSWIGGPTNHLQRQAVPGYCGHIHGLYAENQHGKTYAKITAECINKRNDVGADYSGDLRYKTVYNQEFNKPNLRNAPLQNVADKILNERKQEQELLYQIQQENYEKAPKSINDIPPIDRLPVVGYQGYRPVYRPPLKKVVPPAKPEKTQSEFDKLAPSLQKNLLESNPILQRQLDSKIPPVVGYTGFQKGTRAENEFGKTYRQLSVLSQQK</sequence>